<sequence>MINLELIQTVIADGLSAHLGIPVVQIDAVRPTQYPYITYSYSGPIKYPSGTPVMTLVEAGTEEVMERYTEQPTCRISLNSCSNQQLESWTNAIRMHDWFRILGHDALKQGADLVVVQAGKIKNRDTVIEGVWERKSQLYVTFRTASVVDMNQGTIQTVNWK</sequence>
<accession>A0ABT2UJT4</accession>
<evidence type="ECO:0000313" key="3">
    <source>
        <dbReference type="Proteomes" id="UP001652445"/>
    </source>
</evidence>
<name>A0ABT2UJT4_9BACL</name>
<dbReference type="Proteomes" id="UP001652445">
    <property type="component" value="Unassembled WGS sequence"/>
</dbReference>
<reference evidence="2 3" key="1">
    <citation type="submission" date="2022-09" db="EMBL/GenBank/DDBJ databases">
        <authorList>
            <person name="Han X.L."/>
            <person name="Wang Q."/>
            <person name="Lu T."/>
        </authorList>
    </citation>
    <scope>NUCLEOTIDE SEQUENCE [LARGE SCALE GENOMIC DNA]</scope>
    <source>
        <strain evidence="2 3">WQ 127069</strain>
    </source>
</reference>
<protein>
    <recommendedName>
        <fullName evidence="1">Phage neck terminator protein gp12-like domain-containing protein</fullName>
    </recommendedName>
</protein>
<keyword evidence="3" id="KW-1185">Reference proteome</keyword>
<dbReference type="RefSeq" id="WP_262685343.1">
    <property type="nucleotide sequence ID" value="NZ_JAOQIO010000077.1"/>
</dbReference>
<dbReference type="NCBIfam" id="NF047498">
    <property type="entry name" value="LIC_12616_fam"/>
    <property type="match status" value="1"/>
</dbReference>
<organism evidence="2 3">
    <name type="scientific">Paenibacillus baimaensis</name>
    <dbReference type="NCBI Taxonomy" id="2982185"/>
    <lineage>
        <taxon>Bacteria</taxon>
        <taxon>Bacillati</taxon>
        <taxon>Bacillota</taxon>
        <taxon>Bacilli</taxon>
        <taxon>Bacillales</taxon>
        <taxon>Paenibacillaceae</taxon>
        <taxon>Paenibacillus</taxon>
    </lineage>
</organism>
<proteinExistence type="predicted"/>
<gene>
    <name evidence="2" type="ORF">OB236_18725</name>
</gene>
<dbReference type="Pfam" id="PF23961">
    <property type="entry name" value="Phage_tail_terminator_9"/>
    <property type="match status" value="1"/>
</dbReference>
<comment type="caution">
    <text evidence="2">The sequence shown here is derived from an EMBL/GenBank/DDBJ whole genome shotgun (WGS) entry which is preliminary data.</text>
</comment>
<feature type="domain" description="Phage neck terminator protein gp12-like" evidence="1">
    <location>
        <begin position="11"/>
        <end position="159"/>
    </location>
</feature>
<dbReference type="EMBL" id="JAOQIO010000077">
    <property type="protein sequence ID" value="MCU6794142.1"/>
    <property type="molecule type" value="Genomic_DNA"/>
</dbReference>
<evidence type="ECO:0000313" key="2">
    <source>
        <dbReference type="EMBL" id="MCU6794142.1"/>
    </source>
</evidence>
<evidence type="ECO:0000259" key="1">
    <source>
        <dbReference type="Pfam" id="PF23961"/>
    </source>
</evidence>
<dbReference type="InterPro" id="IPR057087">
    <property type="entry name" value="Gp12-like"/>
</dbReference>